<gene>
    <name evidence="1" type="ORF">ENS19_08475</name>
</gene>
<organism evidence="1">
    <name type="scientific">Candidatus Methanomethylicus mesodigestus</name>
    <dbReference type="NCBI Taxonomy" id="1867258"/>
    <lineage>
        <taxon>Archaea</taxon>
        <taxon>Thermoproteota</taxon>
        <taxon>Methanosuratincolia</taxon>
        <taxon>Candidatus Methanomethylicales</taxon>
        <taxon>Candidatus Methanomethylicaceae</taxon>
        <taxon>Candidatus Methanomethylicus</taxon>
    </lineage>
</organism>
<reference evidence="1" key="1">
    <citation type="journal article" date="2020" name="mSystems">
        <title>Genome- and Community-Level Interaction Insights into Carbon Utilization and Element Cycling Functions of Hydrothermarchaeota in Hydrothermal Sediment.</title>
        <authorList>
            <person name="Zhou Z."/>
            <person name="Liu Y."/>
            <person name="Xu W."/>
            <person name="Pan J."/>
            <person name="Luo Z.H."/>
            <person name="Li M."/>
        </authorList>
    </citation>
    <scope>NUCLEOTIDE SEQUENCE [LARGE SCALE GENOMIC DNA]</scope>
    <source>
        <strain evidence="1">SpSt-468</strain>
    </source>
</reference>
<accession>A0A7C3N5R1</accession>
<proteinExistence type="predicted"/>
<dbReference type="AlphaFoldDB" id="A0A7C3N5R1"/>
<dbReference type="EMBL" id="DSTX01000013">
    <property type="protein sequence ID" value="HFK21292.1"/>
    <property type="molecule type" value="Genomic_DNA"/>
</dbReference>
<sequence length="183" mass="19465">MVPAVALFVVVYLILRTKAAKRAFGFVKAKACISQVRTFLTARKLRACHPLKEDLVEVKYYRADDAPFVAIVDGQSVICVSAVSIGEVDAKIVEGVYRAMENASMGASEMAFFVKASRRGFEGKILVAENSDGTAEGIAVAGALAWRFARSLLAVIESHSPGAALRICAGEEVVRNLALGGAT</sequence>
<name>A0A7C3N5R1_9CREN</name>
<comment type="caution">
    <text evidence="1">The sequence shown here is derived from an EMBL/GenBank/DDBJ whole genome shotgun (WGS) entry which is preliminary data.</text>
</comment>
<protein>
    <submittedName>
        <fullName evidence="1">Uncharacterized protein</fullName>
    </submittedName>
</protein>
<evidence type="ECO:0000313" key="1">
    <source>
        <dbReference type="EMBL" id="HFK21292.1"/>
    </source>
</evidence>